<dbReference type="NCBIfam" id="TIGR01256">
    <property type="entry name" value="modA"/>
    <property type="match status" value="1"/>
</dbReference>
<dbReference type="PROSITE" id="PS51257">
    <property type="entry name" value="PROKAR_LIPOPROTEIN"/>
    <property type="match status" value="1"/>
</dbReference>
<keyword evidence="4" id="KW-0500">Molybdenum</keyword>
<keyword evidence="7" id="KW-1185">Reference proteome</keyword>
<dbReference type="SUPFAM" id="SSF53850">
    <property type="entry name" value="Periplasmic binding protein-like II"/>
    <property type="match status" value="1"/>
</dbReference>
<feature type="signal peptide" evidence="5">
    <location>
        <begin position="1"/>
        <end position="28"/>
    </location>
</feature>
<evidence type="ECO:0000256" key="3">
    <source>
        <dbReference type="ARBA" id="ARBA00022729"/>
    </source>
</evidence>
<evidence type="ECO:0000256" key="2">
    <source>
        <dbReference type="ARBA" id="ARBA00022723"/>
    </source>
</evidence>
<dbReference type="InterPro" id="IPR050682">
    <property type="entry name" value="ModA/WtpA"/>
</dbReference>
<dbReference type="EMBL" id="WSTA01000007">
    <property type="protein sequence ID" value="MWB97521.1"/>
    <property type="molecule type" value="Genomic_DNA"/>
</dbReference>
<dbReference type="AlphaFoldDB" id="A0A6I4NTT7"/>
<keyword evidence="2 4" id="KW-0479">Metal-binding</keyword>
<dbReference type="PIRSF" id="PIRSF004846">
    <property type="entry name" value="ModA"/>
    <property type="match status" value="1"/>
</dbReference>
<dbReference type="Pfam" id="PF13531">
    <property type="entry name" value="SBP_bac_11"/>
    <property type="match status" value="1"/>
</dbReference>
<protein>
    <submittedName>
        <fullName evidence="6">Molybdate ABC transporter substrate-binding protein</fullName>
    </submittedName>
</protein>
<evidence type="ECO:0000313" key="7">
    <source>
        <dbReference type="Proteomes" id="UP000438182"/>
    </source>
</evidence>
<comment type="caution">
    <text evidence="6">The sequence shown here is derived from an EMBL/GenBank/DDBJ whole genome shotgun (WGS) entry which is preliminary data.</text>
</comment>
<dbReference type="PANTHER" id="PTHR30632:SF0">
    <property type="entry name" value="SULFATE-BINDING PROTEIN"/>
    <property type="match status" value="1"/>
</dbReference>
<evidence type="ECO:0000256" key="4">
    <source>
        <dbReference type="PIRSR" id="PIRSR004846-1"/>
    </source>
</evidence>
<dbReference type="GO" id="GO:0030973">
    <property type="term" value="F:molybdate ion binding"/>
    <property type="evidence" value="ECO:0007669"/>
    <property type="project" value="TreeGrafter"/>
</dbReference>
<keyword evidence="3 5" id="KW-0732">Signal</keyword>
<dbReference type="PANTHER" id="PTHR30632">
    <property type="entry name" value="MOLYBDATE-BINDING PERIPLASMIC PROTEIN"/>
    <property type="match status" value="1"/>
</dbReference>
<feature type="binding site" evidence="4">
    <location>
        <position position="190"/>
    </location>
    <ligand>
        <name>molybdate</name>
        <dbReference type="ChEBI" id="CHEBI:36264"/>
    </ligand>
</feature>
<dbReference type="RefSeq" id="WP_160422866.1">
    <property type="nucleotide sequence ID" value="NZ_WSTA01000007.1"/>
</dbReference>
<gene>
    <name evidence="6" type="primary">modA</name>
    <name evidence="6" type="ORF">GB864_02975</name>
</gene>
<sequence>MTRTRRSRFALGATVLAAALTLAGCASSAGDDPADGTTGTATTGPELTGDLTVYAAASLTAVFEELGDRFEAANPGVEIAFSFGGSSGLVTQLQEGAIAGVFASADEANMGKLVDAGLVETEAPRIFATNVLEIATPPDNPAGIAAFADLAAPGARVVVCAEQVPCGAATAKVETATGVALSPVSEEQSVTDVLAKVASGDADAGLVYATDVQGAGGSVLGVPFDESAEAVNRYPIAALADAPDADLAAAWVAFVLGPDGQEALAAAGFGAP</sequence>
<name>A0A6I4NTT7_9MICO</name>
<evidence type="ECO:0000256" key="1">
    <source>
        <dbReference type="ARBA" id="ARBA00009175"/>
    </source>
</evidence>
<dbReference type="Proteomes" id="UP000438182">
    <property type="component" value="Unassembled WGS sequence"/>
</dbReference>
<evidence type="ECO:0000313" key="6">
    <source>
        <dbReference type="EMBL" id="MWB97521.1"/>
    </source>
</evidence>
<dbReference type="InterPro" id="IPR005950">
    <property type="entry name" value="ModA"/>
</dbReference>
<feature type="binding site" evidence="4">
    <location>
        <position position="86"/>
    </location>
    <ligand>
        <name>molybdate</name>
        <dbReference type="ChEBI" id="CHEBI:36264"/>
    </ligand>
</feature>
<dbReference type="GO" id="GO:0046872">
    <property type="term" value="F:metal ion binding"/>
    <property type="evidence" value="ECO:0007669"/>
    <property type="project" value="UniProtKB-KW"/>
</dbReference>
<feature type="binding site" evidence="4">
    <location>
        <position position="208"/>
    </location>
    <ligand>
        <name>molybdate</name>
        <dbReference type="ChEBI" id="CHEBI:36264"/>
    </ligand>
</feature>
<organism evidence="6 7">
    <name type="scientific">Agromyces seonyuensis</name>
    <dbReference type="NCBI Taxonomy" id="2662446"/>
    <lineage>
        <taxon>Bacteria</taxon>
        <taxon>Bacillati</taxon>
        <taxon>Actinomycetota</taxon>
        <taxon>Actinomycetes</taxon>
        <taxon>Micrococcales</taxon>
        <taxon>Microbacteriaceae</taxon>
        <taxon>Agromyces</taxon>
    </lineage>
</organism>
<feature type="binding site" evidence="4">
    <location>
        <position position="58"/>
    </location>
    <ligand>
        <name>molybdate</name>
        <dbReference type="ChEBI" id="CHEBI:36264"/>
    </ligand>
</feature>
<feature type="chain" id="PRO_5026174947" evidence="5">
    <location>
        <begin position="29"/>
        <end position="272"/>
    </location>
</feature>
<proteinExistence type="inferred from homology"/>
<comment type="similarity">
    <text evidence="1">Belongs to the bacterial solute-binding protein ModA family.</text>
</comment>
<dbReference type="Gene3D" id="3.40.190.10">
    <property type="entry name" value="Periplasmic binding protein-like II"/>
    <property type="match status" value="2"/>
</dbReference>
<evidence type="ECO:0000256" key="5">
    <source>
        <dbReference type="SAM" id="SignalP"/>
    </source>
</evidence>
<dbReference type="GO" id="GO:0015689">
    <property type="term" value="P:molybdate ion transport"/>
    <property type="evidence" value="ECO:0007669"/>
    <property type="project" value="InterPro"/>
</dbReference>
<reference evidence="6 7" key="1">
    <citation type="submission" date="2019-12" db="EMBL/GenBank/DDBJ databases">
        <authorList>
            <person name="Kim Y.S."/>
        </authorList>
    </citation>
    <scope>NUCLEOTIDE SEQUENCE [LARGE SCALE GENOMIC DNA]</scope>
    <source>
        <strain evidence="6 7">MMS17-SY077</strain>
    </source>
</reference>
<accession>A0A6I4NTT7</accession>